<dbReference type="Proteomes" id="UP000070675">
    <property type="component" value="Unassembled WGS sequence"/>
</dbReference>
<gene>
    <name evidence="2" type="ORF">HMPREF3192_01177</name>
</gene>
<evidence type="ECO:0000313" key="3">
    <source>
        <dbReference type="Proteomes" id="UP000070675"/>
    </source>
</evidence>
<evidence type="ECO:0000256" key="1">
    <source>
        <dbReference type="SAM" id="MobiDB-lite"/>
    </source>
</evidence>
<accession>A0A133XRP6</accession>
<comment type="caution">
    <text evidence="2">The sequence shown here is derived from an EMBL/GenBank/DDBJ whole genome shotgun (WGS) entry which is preliminary data.</text>
</comment>
<name>A0A133XRP6_9ACTN</name>
<dbReference type="PATRIC" id="fig|1393034.3.peg.1148"/>
<keyword evidence="3" id="KW-1185">Reference proteome</keyword>
<feature type="region of interest" description="Disordered" evidence="1">
    <location>
        <begin position="163"/>
        <end position="183"/>
    </location>
</feature>
<evidence type="ECO:0000313" key="2">
    <source>
        <dbReference type="EMBL" id="KXB33615.1"/>
    </source>
</evidence>
<protein>
    <submittedName>
        <fullName evidence="2">Uncharacterized protein</fullName>
    </submittedName>
</protein>
<sequence>MIVMSFDLAQATADSQRHWKDRLLEKAAMYAIKKSRHAYESFKQTQDSPSQDLKLAPSLPDPYQVAYSLSTRDNEAAAAFHSYLADQGIDTSITTNDDEILINFMLRDKDKNLEAINKFLSKFELEEDRDLTKEDIQAFITADTQERATLDEDIAAAEASLKAEASMQRETPTIKLDAELGAR</sequence>
<dbReference type="AlphaFoldDB" id="A0A133XRP6"/>
<dbReference type="EMBL" id="LSCR01000032">
    <property type="protein sequence ID" value="KXB33615.1"/>
    <property type="molecule type" value="Genomic_DNA"/>
</dbReference>
<reference evidence="3" key="1">
    <citation type="submission" date="2016-01" db="EMBL/GenBank/DDBJ databases">
        <authorList>
            <person name="Mitreva M."/>
            <person name="Pepin K.H."/>
            <person name="Mihindukulasuriya K.A."/>
            <person name="Fulton R."/>
            <person name="Fronick C."/>
            <person name="O'Laughlin M."/>
            <person name="Miner T."/>
            <person name="Herter B."/>
            <person name="Rosa B.A."/>
            <person name="Cordes M."/>
            <person name="Tomlinson C."/>
            <person name="Wollam A."/>
            <person name="Palsikar V.B."/>
            <person name="Mardis E.R."/>
            <person name="Wilson R.K."/>
        </authorList>
    </citation>
    <scope>NUCLEOTIDE SEQUENCE [LARGE SCALE GENOMIC DNA]</scope>
    <source>
        <strain evidence="3">DNF00019</strain>
    </source>
</reference>
<organism evidence="2 3">
    <name type="scientific">Atopobium deltae</name>
    <dbReference type="NCBI Taxonomy" id="1393034"/>
    <lineage>
        <taxon>Bacteria</taxon>
        <taxon>Bacillati</taxon>
        <taxon>Actinomycetota</taxon>
        <taxon>Coriobacteriia</taxon>
        <taxon>Coriobacteriales</taxon>
        <taxon>Atopobiaceae</taxon>
        <taxon>Atopobium</taxon>
    </lineage>
</organism>
<proteinExistence type="predicted"/>